<evidence type="ECO:0000313" key="2">
    <source>
        <dbReference type="EMBL" id="KAK1876739.1"/>
    </source>
</evidence>
<dbReference type="AlphaFoldDB" id="A0AAD9ESK4"/>
<protein>
    <submittedName>
        <fullName evidence="2">Plasma kallikrein</fullName>
    </submittedName>
</protein>
<sequence length="92" mass="10243">MHGGVESVRATFHYEAKIQECIRKMAASDDMHSEWQQKPNEEAGGGKGPSRKDKPLQACPIDRYTKWLISRNHTSGCKSLNDSSEVIIVAAQ</sequence>
<gene>
    <name evidence="2" type="ORF">KUDE01_002061</name>
</gene>
<evidence type="ECO:0000256" key="1">
    <source>
        <dbReference type="SAM" id="MobiDB-lite"/>
    </source>
</evidence>
<comment type="caution">
    <text evidence="2">The sequence shown here is derived from an EMBL/GenBank/DDBJ whole genome shotgun (WGS) entry which is preliminary data.</text>
</comment>
<proteinExistence type="predicted"/>
<name>A0AAD9ESK4_DISEL</name>
<feature type="compositionally biased region" description="Basic and acidic residues" evidence="1">
    <location>
        <begin position="27"/>
        <end position="41"/>
    </location>
</feature>
<keyword evidence="3" id="KW-1185">Reference proteome</keyword>
<dbReference type="EMBL" id="JASDAP010000028">
    <property type="protein sequence ID" value="KAK1876739.1"/>
    <property type="molecule type" value="Genomic_DNA"/>
</dbReference>
<organism evidence="2 3">
    <name type="scientific">Dissostichus eleginoides</name>
    <name type="common">Patagonian toothfish</name>
    <name type="synonym">Dissostichus amissus</name>
    <dbReference type="NCBI Taxonomy" id="100907"/>
    <lineage>
        <taxon>Eukaryota</taxon>
        <taxon>Metazoa</taxon>
        <taxon>Chordata</taxon>
        <taxon>Craniata</taxon>
        <taxon>Vertebrata</taxon>
        <taxon>Euteleostomi</taxon>
        <taxon>Actinopterygii</taxon>
        <taxon>Neopterygii</taxon>
        <taxon>Teleostei</taxon>
        <taxon>Neoteleostei</taxon>
        <taxon>Acanthomorphata</taxon>
        <taxon>Eupercaria</taxon>
        <taxon>Perciformes</taxon>
        <taxon>Notothenioidei</taxon>
        <taxon>Nototheniidae</taxon>
        <taxon>Dissostichus</taxon>
    </lineage>
</organism>
<dbReference type="Proteomes" id="UP001228049">
    <property type="component" value="Unassembled WGS sequence"/>
</dbReference>
<accession>A0AAD9ESK4</accession>
<evidence type="ECO:0000313" key="3">
    <source>
        <dbReference type="Proteomes" id="UP001228049"/>
    </source>
</evidence>
<reference evidence="2" key="1">
    <citation type="submission" date="2023-04" db="EMBL/GenBank/DDBJ databases">
        <title>Chromosome-level genome of Chaenocephalus aceratus.</title>
        <authorList>
            <person name="Park H."/>
        </authorList>
    </citation>
    <scope>NUCLEOTIDE SEQUENCE</scope>
    <source>
        <strain evidence="2">DE</strain>
        <tissue evidence="2">Muscle</tissue>
    </source>
</reference>
<feature type="region of interest" description="Disordered" evidence="1">
    <location>
        <begin position="27"/>
        <end position="57"/>
    </location>
</feature>